<dbReference type="EMBL" id="CAXKWB010003318">
    <property type="protein sequence ID" value="CAL4068928.1"/>
    <property type="molecule type" value="Genomic_DNA"/>
</dbReference>
<dbReference type="PANTHER" id="PTHR12984">
    <property type="entry name" value="SCY1-RELATED S/T PROTEIN KINASE-LIKE"/>
    <property type="match status" value="1"/>
</dbReference>
<feature type="compositionally biased region" description="Polar residues" evidence="1">
    <location>
        <begin position="529"/>
        <end position="540"/>
    </location>
</feature>
<accession>A0AAV2Q1S4</accession>
<sequence>MCKRLSIRAYVRINKHKGETFTMTAGVPQGDVLSPTLFLIVGNDYPEPTRNNSQKNFAMQYADDFTQIIISKFNTTINQASRDQHKINVEDEIMKQNDFERRWKIKTNVNKFTIINIGFFIAPTIVINNTPIPYVTHTKLLGLQLTRNNFYVKQIQQNTNQSKSRIKKTTALQITKTKAEATYKQCKAANPRAHKSVISTSKIQLPGASEFLLFVKRSGLSSDWSSRPRLSHLAEHHFFRHDFLKINENLTNILLLTEDTRDQFIKSLPDCLRKYPEDLVSSTMAAALLSRPLLLQPATVTHLMPAVLTPKSGNSEENNLDGLFCPAVFERDIVPPLVELYSVHDATVRQVLLSHLQSYVNLIPKDRLKLEVEHLLGLDCTQVAFHPPLVAALTLPLILSISYINYTYLGVDKKRFMYITKTKPVPSVLEFSLARAIARQAVTGNLPLSQNCNRLSNSLVKQSVRIKCLEDLGERKYGPPVLSPRKVPLKFDTRISSELSILENISLEGIPCVQIPERSSPDGGEDRSSNGCPNSQNIQTFEEEGSGQWADWEDTKGGIQMDNFSDALVTLNQLATNTTDEEETIDNNTGNHPVQADRPNQSGSANTLISTQVSYNKKDKSLSNIGSAMKVVGNNYKNKLIKRQQNFISHNKSQELGKEYDIMAIKINKKKDEELDFFADLVPSFSTKKYDLESLLIEANKSQNPISPSVSATLAGMDLDTRDEVGDAWGDEEDFFSHNSLVIKSLSEKVNSCSLDMGDNQLLSDYESWTNLEESQNKRKECNSIVSIETITDTDNAVKSDTAVTDKLFTSVCEPKLEDAGWEDDWGNDF</sequence>
<comment type="caution">
    <text evidence="3">The sequence shown here is derived from an EMBL/GenBank/DDBJ whole genome shotgun (WGS) entry which is preliminary data.</text>
</comment>
<feature type="non-terminal residue" evidence="3">
    <location>
        <position position="830"/>
    </location>
</feature>
<evidence type="ECO:0000313" key="4">
    <source>
        <dbReference type="Proteomes" id="UP001497623"/>
    </source>
</evidence>
<evidence type="ECO:0000259" key="2">
    <source>
        <dbReference type="PROSITE" id="PS50878"/>
    </source>
</evidence>
<dbReference type="Proteomes" id="UP001497623">
    <property type="component" value="Unassembled WGS sequence"/>
</dbReference>
<dbReference type="Gene3D" id="1.25.10.10">
    <property type="entry name" value="Leucine-rich Repeat Variant"/>
    <property type="match status" value="1"/>
</dbReference>
<reference evidence="3 4" key="1">
    <citation type="submission" date="2024-05" db="EMBL/GenBank/DDBJ databases">
        <authorList>
            <person name="Wallberg A."/>
        </authorList>
    </citation>
    <scope>NUCLEOTIDE SEQUENCE [LARGE SCALE GENOMIC DNA]</scope>
</reference>
<dbReference type="InterPro" id="IPR000477">
    <property type="entry name" value="RT_dom"/>
</dbReference>
<name>A0AAV2Q1S4_MEGNR</name>
<gene>
    <name evidence="3" type="ORF">MNOR_LOCUS7494</name>
</gene>
<dbReference type="AlphaFoldDB" id="A0AAV2Q1S4"/>
<feature type="domain" description="Reverse transcriptase" evidence="2">
    <location>
        <begin position="1"/>
        <end position="145"/>
    </location>
</feature>
<proteinExistence type="predicted"/>
<dbReference type="PANTHER" id="PTHR12984:SF15">
    <property type="entry name" value="PROTEIN-ASSOCIATING WITH THE CARBOXYL-TERMINAL DOMAIN OF EZRIN"/>
    <property type="match status" value="1"/>
</dbReference>
<evidence type="ECO:0000313" key="3">
    <source>
        <dbReference type="EMBL" id="CAL4068928.1"/>
    </source>
</evidence>
<feature type="region of interest" description="Disordered" evidence="1">
    <location>
        <begin position="577"/>
        <end position="605"/>
    </location>
</feature>
<dbReference type="InterPro" id="IPR051177">
    <property type="entry name" value="CIK-Related_Protein"/>
</dbReference>
<dbReference type="InterPro" id="IPR011989">
    <property type="entry name" value="ARM-like"/>
</dbReference>
<dbReference type="PROSITE" id="PS50878">
    <property type="entry name" value="RT_POL"/>
    <property type="match status" value="1"/>
</dbReference>
<organism evidence="3 4">
    <name type="scientific">Meganyctiphanes norvegica</name>
    <name type="common">Northern krill</name>
    <name type="synonym">Thysanopoda norvegica</name>
    <dbReference type="NCBI Taxonomy" id="48144"/>
    <lineage>
        <taxon>Eukaryota</taxon>
        <taxon>Metazoa</taxon>
        <taxon>Ecdysozoa</taxon>
        <taxon>Arthropoda</taxon>
        <taxon>Crustacea</taxon>
        <taxon>Multicrustacea</taxon>
        <taxon>Malacostraca</taxon>
        <taxon>Eumalacostraca</taxon>
        <taxon>Eucarida</taxon>
        <taxon>Euphausiacea</taxon>
        <taxon>Euphausiidae</taxon>
        <taxon>Meganyctiphanes</taxon>
    </lineage>
</organism>
<dbReference type="Pfam" id="PF00078">
    <property type="entry name" value="RVT_1"/>
    <property type="match status" value="1"/>
</dbReference>
<keyword evidence="4" id="KW-1185">Reference proteome</keyword>
<evidence type="ECO:0000256" key="1">
    <source>
        <dbReference type="SAM" id="MobiDB-lite"/>
    </source>
</evidence>
<feature type="region of interest" description="Disordered" evidence="1">
    <location>
        <begin position="514"/>
        <end position="556"/>
    </location>
</feature>
<protein>
    <recommendedName>
        <fullName evidence="2">Reverse transcriptase domain-containing protein</fullName>
    </recommendedName>
</protein>